<keyword evidence="3 4" id="KW-0862">Zinc</keyword>
<evidence type="ECO:0000313" key="9">
    <source>
        <dbReference type="EMBL" id="CAK8162387.1"/>
    </source>
</evidence>
<dbReference type="NCBIfam" id="TIGR02420">
    <property type="entry name" value="dksA"/>
    <property type="match status" value="1"/>
</dbReference>
<accession>A0ABM9N740</accession>
<evidence type="ECO:0000256" key="6">
    <source>
        <dbReference type="SAM" id="MobiDB-lite"/>
    </source>
</evidence>
<gene>
    <name evidence="4 9" type="primary">dksA</name>
    <name evidence="9" type="ORF">CAXC1_120071</name>
</gene>
<comment type="subcellular location">
    <subcellularLocation>
        <location evidence="4">Cytoplasm</location>
    </subcellularLocation>
</comment>
<dbReference type="PANTHER" id="PTHR33823">
    <property type="entry name" value="RNA POLYMERASE-BINDING TRANSCRIPTION FACTOR DKSA-RELATED"/>
    <property type="match status" value="1"/>
</dbReference>
<protein>
    <recommendedName>
        <fullName evidence="4">RNA polymerase-binding transcription factor DksA</fullName>
    </recommendedName>
</protein>
<feature type="domain" description="DnaK suppressor protein DksA N-terminal" evidence="8">
    <location>
        <begin position="36"/>
        <end position="106"/>
    </location>
</feature>
<evidence type="ECO:0000259" key="8">
    <source>
        <dbReference type="Pfam" id="PF21157"/>
    </source>
</evidence>
<evidence type="ECO:0000256" key="4">
    <source>
        <dbReference type="HAMAP-Rule" id="MF_00926"/>
    </source>
</evidence>
<dbReference type="Gene3D" id="1.20.120.910">
    <property type="entry name" value="DksA, coiled-coil domain"/>
    <property type="match status" value="1"/>
</dbReference>
<feature type="domain" description="Zinc finger DksA/TraR C4-type" evidence="7">
    <location>
        <begin position="109"/>
        <end position="144"/>
    </location>
</feature>
<sequence length="156" mass="17895">MEAVDYEQPGSENRNDLSNESSYVPSEDEEYMNPRQLCYFKRKLIAWKNDLLDGSNKAREHLVSNSLNEPDVADRASLECDTFYELNNRDRNRKLIAKIDAALQRIEKGEYGYCEETGSEIGVKRLGARLVATLCIEAQEIRERQKKNYSGSDYGA</sequence>
<dbReference type="HAMAP" id="MF_00926">
    <property type="entry name" value="DksA"/>
    <property type="match status" value="1"/>
</dbReference>
<dbReference type="Pfam" id="PF21157">
    <property type="entry name" value="DksA_N"/>
    <property type="match status" value="1"/>
</dbReference>
<dbReference type="SUPFAM" id="SSF109635">
    <property type="entry name" value="DnaK suppressor protein DksA, alpha-hairpin domain"/>
    <property type="match status" value="1"/>
</dbReference>
<evidence type="ECO:0000256" key="3">
    <source>
        <dbReference type="ARBA" id="ARBA00022833"/>
    </source>
</evidence>
<feature type="compositionally biased region" description="Polar residues" evidence="6">
    <location>
        <begin position="10"/>
        <end position="24"/>
    </location>
</feature>
<dbReference type="EMBL" id="CAWVOK010000003">
    <property type="protein sequence ID" value="CAK8162387.1"/>
    <property type="molecule type" value="Genomic_DNA"/>
</dbReference>
<dbReference type="Proteomes" id="UP001314181">
    <property type="component" value="Unassembled WGS sequence"/>
</dbReference>
<evidence type="ECO:0000256" key="2">
    <source>
        <dbReference type="ARBA" id="ARBA00022771"/>
    </source>
</evidence>
<proteinExistence type="inferred from homology"/>
<keyword evidence="10" id="KW-1185">Reference proteome</keyword>
<dbReference type="PROSITE" id="PS51128">
    <property type="entry name" value="ZF_DKSA_2"/>
    <property type="match status" value="1"/>
</dbReference>
<evidence type="ECO:0000313" key="10">
    <source>
        <dbReference type="Proteomes" id="UP001314181"/>
    </source>
</evidence>
<evidence type="ECO:0000256" key="5">
    <source>
        <dbReference type="PROSITE-ProRule" id="PRU00510"/>
    </source>
</evidence>
<dbReference type="InterPro" id="IPR048489">
    <property type="entry name" value="DksA_N"/>
</dbReference>
<feature type="region of interest" description="Disordered" evidence="6">
    <location>
        <begin position="1"/>
        <end position="29"/>
    </location>
</feature>
<dbReference type="Pfam" id="PF01258">
    <property type="entry name" value="zf-dskA_traR"/>
    <property type="match status" value="1"/>
</dbReference>
<dbReference type="SUPFAM" id="SSF57716">
    <property type="entry name" value="Glucocorticoid receptor-like (DNA-binding domain)"/>
    <property type="match status" value="1"/>
</dbReference>
<reference evidence="9 10" key="1">
    <citation type="submission" date="2024-01" db="EMBL/GenBank/DDBJ databases">
        <authorList>
            <person name="Kunselman E."/>
        </authorList>
    </citation>
    <scope>NUCLEOTIDE SEQUENCE [LARGE SCALE GENOMIC DNA]</scope>
    <source>
        <strain evidence="9">2 abalone samples</strain>
    </source>
</reference>
<keyword evidence="1 4" id="KW-0479">Metal-binding</keyword>
<dbReference type="PANTHER" id="PTHR33823:SF2">
    <property type="entry name" value="RNA POLYMERASE-BINDING TRANSCRIPTION FACTOR DKSA"/>
    <property type="match status" value="1"/>
</dbReference>
<keyword evidence="4" id="KW-0963">Cytoplasm</keyword>
<comment type="subunit">
    <text evidence="4">Interacts directly with the RNA polymerase.</text>
</comment>
<organism evidence="9 10">
    <name type="scientific">Candidatus Xenohaliotis californiensis</name>
    <dbReference type="NCBI Taxonomy" id="84677"/>
    <lineage>
        <taxon>Bacteria</taxon>
        <taxon>Pseudomonadati</taxon>
        <taxon>Pseudomonadota</taxon>
        <taxon>Alphaproteobacteria</taxon>
        <taxon>Rickettsiales</taxon>
        <taxon>Anaplasmataceae</taxon>
        <taxon>Candidatus Xenohaliotis</taxon>
    </lineage>
</organism>
<comment type="caution">
    <text evidence="4">Lacks conserved residue(s) required for the propagation of feature annotation.</text>
</comment>
<name>A0ABM9N740_9RICK</name>
<feature type="zinc finger region" description="dksA C4-type" evidence="5">
    <location>
        <begin position="114"/>
        <end position="138"/>
    </location>
</feature>
<evidence type="ECO:0000259" key="7">
    <source>
        <dbReference type="Pfam" id="PF01258"/>
    </source>
</evidence>
<dbReference type="InterPro" id="IPR012784">
    <property type="entry name" value="DksA_RNA_pol-bd"/>
</dbReference>
<comment type="function">
    <text evidence="4">Transcription factor that acts by binding directly to the RNA polymerase (RNAP). Required for negative regulation of rRNA expression and positive regulation of several amino acid biosynthesis promoters.</text>
</comment>
<keyword evidence="2 4" id="KW-0863">Zinc-finger</keyword>
<dbReference type="InterPro" id="IPR000962">
    <property type="entry name" value="Znf_DskA_TraR"/>
</dbReference>
<comment type="caution">
    <text evidence="9">The sequence shown here is derived from an EMBL/GenBank/DDBJ whole genome shotgun (WGS) entry which is preliminary data.</text>
</comment>
<dbReference type="InterPro" id="IPR037187">
    <property type="entry name" value="DnaK_N"/>
</dbReference>
<evidence type="ECO:0000256" key="1">
    <source>
        <dbReference type="ARBA" id="ARBA00022723"/>
    </source>
</evidence>
<comment type="similarity">
    <text evidence="4">Belongs to the DksA family.</text>
</comment>